<accession>A0ABU5F4W8</accession>
<keyword evidence="2" id="KW-1185">Reference proteome</keyword>
<reference evidence="2" key="1">
    <citation type="journal article" date="2023" name="Mar. Drugs">
        <title>Gemmata algarum, a Novel Planctomycete Isolated from an Algal Mat, Displays Antimicrobial Activity.</title>
        <authorList>
            <person name="Kumar G."/>
            <person name="Kallscheuer N."/>
            <person name="Kashif M."/>
            <person name="Ahamad S."/>
            <person name="Jagadeeshwari U."/>
            <person name="Pannikurungottu S."/>
            <person name="Haufschild T."/>
            <person name="Kabuu M."/>
            <person name="Sasikala C."/>
            <person name="Jogler C."/>
            <person name="Ramana C."/>
        </authorList>
    </citation>
    <scope>NUCLEOTIDE SEQUENCE [LARGE SCALE GENOMIC DNA]</scope>
    <source>
        <strain evidence="2">JC673</strain>
    </source>
</reference>
<comment type="caution">
    <text evidence="1">The sequence shown here is derived from an EMBL/GenBank/DDBJ whole genome shotgun (WGS) entry which is preliminary data.</text>
</comment>
<dbReference type="InterPro" id="IPR036513">
    <property type="entry name" value="STAS_dom_sf"/>
</dbReference>
<dbReference type="RefSeq" id="WP_320688843.1">
    <property type="nucleotide sequence ID" value="NZ_JAXBLV010000216.1"/>
</dbReference>
<dbReference type="Gene3D" id="3.30.750.24">
    <property type="entry name" value="STAS domain"/>
    <property type="match status" value="1"/>
</dbReference>
<protein>
    <recommendedName>
        <fullName evidence="3">STAS domain-containing protein</fullName>
    </recommendedName>
</protein>
<dbReference type="EMBL" id="JAXBLV010000216">
    <property type="protein sequence ID" value="MDY3562524.1"/>
    <property type="molecule type" value="Genomic_DNA"/>
</dbReference>
<name>A0ABU5F4W8_9BACT</name>
<proteinExistence type="predicted"/>
<gene>
    <name evidence="1" type="ORF">R5W23_003990</name>
</gene>
<evidence type="ECO:0000313" key="1">
    <source>
        <dbReference type="EMBL" id="MDY3562524.1"/>
    </source>
</evidence>
<evidence type="ECO:0008006" key="3">
    <source>
        <dbReference type="Google" id="ProtNLM"/>
    </source>
</evidence>
<organism evidence="1 2">
    <name type="scientific">Gemmata algarum</name>
    <dbReference type="NCBI Taxonomy" id="2975278"/>
    <lineage>
        <taxon>Bacteria</taxon>
        <taxon>Pseudomonadati</taxon>
        <taxon>Planctomycetota</taxon>
        <taxon>Planctomycetia</taxon>
        <taxon>Gemmatales</taxon>
        <taxon>Gemmataceae</taxon>
        <taxon>Gemmata</taxon>
    </lineage>
</organism>
<evidence type="ECO:0000313" key="2">
    <source>
        <dbReference type="Proteomes" id="UP001272242"/>
    </source>
</evidence>
<sequence>MPGPVTQLFVLRGQVDEPELLQVARDTFAAFQANHTCKVTLDCAEVTSFTGKALLLLGWFCNQTRSAGLALRLLDLSDEIVRTVPDRLVESMIPADLRPQVMDAMTPRAVRSGARRAFSFSNN</sequence>
<dbReference type="Proteomes" id="UP001272242">
    <property type="component" value="Unassembled WGS sequence"/>
</dbReference>